<organism evidence="2 3">
    <name type="scientific">Zymoseptoria tritici (strain CBS 115943 / IPO323)</name>
    <name type="common">Speckled leaf blotch fungus</name>
    <name type="synonym">Septoria tritici</name>
    <dbReference type="NCBI Taxonomy" id="336722"/>
    <lineage>
        <taxon>Eukaryota</taxon>
        <taxon>Fungi</taxon>
        <taxon>Dikarya</taxon>
        <taxon>Ascomycota</taxon>
        <taxon>Pezizomycotina</taxon>
        <taxon>Dothideomycetes</taxon>
        <taxon>Dothideomycetidae</taxon>
        <taxon>Mycosphaerellales</taxon>
        <taxon>Mycosphaerellaceae</taxon>
        <taxon>Zymoseptoria</taxon>
    </lineage>
</organism>
<evidence type="ECO:0000256" key="1">
    <source>
        <dbReference type="SAM" id="MobiDB-lite"/>
    </source>
</evidence>
<gene>
    <name evidence="2" type="ORF">MYCGRDRAFT_103997</name>
</gene>
<feature type="region of interest" description="Disordered" evidence="1">
    <location>
        <begin position="64"/>
        <end position="98"/>
    </location>
</feature>
<protein>
    <submittedName>
        <fullName evidence="2">Uncharacterized protein</fullName>
    </submittedName>
</protein>
<proteinExistence type="predicted"/>
<dbReference type="HOGENOM" id="CLU_2339365_0_0_1"/>
<name>F9X838_ZYMTI</name>
<dbReference type="KEGG" id="ztr:MYCGRDRAFT_103997"/>
<feature type="non-terminal residue" evidence="2">
    <location>
        <position position="1"/>
    </location>
</feature>
<accession>F9X838</accession>
<evidence type="ECO:0000313" key="3">
    <source>
        <dbReference type="Proteomes" id="UP000008062"/>
    </source>
</evidence>
<reference evidence="2 3" key="1">
    <citation type="journal article" date="2011" name="PLoS Genet.">
        <title>Finished genome of the fungal wheat pathogen Mycosphaerella graminicola reveals dispensome structure, chromosome plasticity, and stealth pathogenesis.</title>
        <authorList>
            <person name="Goodwin S.B."/>
            <person name="Ben M'barek S."/>
            <person name="Dhillon B."/>
            <person name="Wittenberg A.H.J."/>
            <person name="Crane C.F."/>
            <person name="Hane J.K."/>
            <person name="Foster A.J."/>
            <person name="Van der Lee T.A.J."/>
            <person name="Grimwood J."/>
            <person name="Aerts A."/>
            <person name="Antoniw J."/>
            <person name="Bailey A."/>
            <person name="Bluhm B."/>
            <person name="Bowler J."/>
            <person name="Bristow J."/>
            <person name="van der Burgt A."/>
            <person name="Canto-Canche B."/>
            <person name="Churchill A.C.L."/>
            <person name="Conde-Ferraez L."/>
            <person name="Cools H.J."/>
            <person name="Coutinho P.M."/>
            <person name="Csukai M."/>
            <person name="Dehal P."/>
            <person name="De Wit P."/>
            <person name="Donzelli B."/>
            <person name="van de Geest H.C."/>
            <person name="van Ham R.C.H.J."/>
            <person name="Hammond-Kosack K.E."/>
            <person name="Henrissat B."/>
            <person name="Kilian A."/>
            <person name="Kobayashi A.K."/>
            <person name="Koopmann E."/>
            <person name="Kourmpetis Y."/>
            <person name="Kuzniar A."/>
            <person name="Lindquist E."/>
            <person name="Lombard V."/>
            <person name="Maliepaard C."/>
            <person name="Martins N."/>
            <person name="Mehrabi R."/>
            <person name="Nap J.P.H."/>
            <person name="Ponomarenko A."/>
            <person name="Rudd J.J."/>
            <person name="Salamov A."/>
            <person name="Schmutz J."/>
            <person name="Schouten H.J."/>
            <person name="Shapiro H."/>
            <person name="Stergiopoulos I."/>
            <person name="Torriani S.F.F."/>
            <person name="Tu H."/>
            <person name="de Vries R.P."/>
            <person name="Waalwijk C."/>
            <person name="Ware S.B."/>
            <person name="Wiebenga A."/>
            <person name="Zwiers L.-H."/>
            <person name="Oliver R.P."/>
            <person name="Grigoriev I.V."/>
            <person name="Kema G.H.J."/>
        </authorList>
    </citation>
    <scope>NUCLEOTIDE SEQUENCE [LARGE SCALE GENOMIC DNA]</scope>
    <source>
        <strain evidence="3">CBS 115943 / IPO323</strain>
    </source>
</reference>
<dbReference type="GeneID" id="13400859"/>
<dbReference type="EMBL" id="CM001199">
    <property type="protein sequence ID" value="EGP87790.1"/>
    <property type="molecule type" value="Genomic_DNA"/>
</dbReference>
<dbReference type="Proteomes" id="UP000008062">
    <property type="component" value="Chromosome 4"/>
</dbReference>
<dbReference type="RefSeq" id="XP_003852814.1">
    <property type="nucleotide sequence ID" value="XM_003852766.1"/>
</dbReference>
<keyword evidence="3" id="KW-1185">Reference proteome</keyword>
<sequence length="98" mass="11116">VRRCRPDDLSALASLLACSRAVYTKGTLHETWFKWVHRTDEVYVARARRETVPQPGVVPEITSSIRAADQGQRREDITGQDGGRPRSSSPGYHRVLQW</sequence>
<dbReference type="InParanoid" id="F9X838"/>
<dbReference type="AlphaFoldDB" id="F9X838"/>
<evidence type="ECO:0000313" key="2">
    <source>
        <dbReference type="EMBL" id="EGP87790.1"/>
    </source>
</evidence>